<sequence>MGVKSGTGRCAGPMKRRTFLEFGGASLLGLGMNDLLRQQALAKAMGDSLEDTSVIFVWLPGGPPHMETYDMKPGAPAEYRGEFRPIHTNVPGLDVCELLPQHARIADKFNLIRSIHHEFADHGGGHKRLMTGRIPATPVGTINDAPAVSTIVKKMLEKNGNEMPVCVSEVDASRASIDTFAMGPAYLGPSSTPFMVAGNPSDPDFKVQNIGVKSSMETRLDDRIAMLKGIDNFRRDVDKSGSMKAMDSFNRQAIDMLTSEKVRAAFDLSQEPKELRDRYGWNAYGQRAILGRRLVESGVRFVTMVWEHPFPGKPTPKTAAYNWDSHAVNAHLFKDCDWRLPPYDQAVSALIEDLYQRGLDRRVLLVVTGEFGRTPKISVQRGTQTGVMQPGRDHWPKAMSVLVSGGGMRTGQVIGATNPKGEYPVERRMTPNDLWATVYRHLGIDYEHVLHDLQGRPVAILPFGEPIPELARVSA</sequence>
<comment type="caution">
    <text evidence="1">The sequence shown here is derived from an EMBL/GenBank/DDBJ whole genome shotgun (WGS) entry which is preliminary data.</text>
</comment>
<reference evidence="1 2" key="1">
    <citation type="journal article" date="2018" name="Nat. Biotechnol.">
        <title>A standardized bacterial taxonomy based on genome phylogeny substantially revises the tree of life.</title>
        <authorList>
            <person name="Parks D.H."/>
            <person name="Chuvochina M."/>
            <person name="Waite D.W."/>
            <person name="Rinke C."/>
            <person name="Skarshewski A."/>
            <person name="Chaumeil P.A."/>
            <person name="Hugenholtz P."/>
        </authorList>
    </citation>
    <scope>NUCLEOTIDE SEQUENCE [LARGE SCALE GENOMIC DNA]</scope>
    <source>
        <strain evidence="1">UBA9375</strain>
    </source>
</reference>
<name>A0A3D3R019_9PLAN</name>
<evidence type="ECO:0000313" key="1">
    <source>
        <dbReference type="EMBL" id="HCO22201.1"/>
    </source>
</evidence>
<dbReference type="InterPro" id="IPR010869">
    <property type="entry name" value="DUF1501"/>
</dbReference>
<dbReference type="PANTHER" id="PTHR43737:SF1">
    <property type="entry name" value="DUF1501 DOMAIN-CONTAINING PROTEIN"/>
    <property type="match status" value="1"/>
</dbReference>
<proteinExistence type="predicted"/>
<dbReference type="Proteomes" id="UP000263642">
    <property type="component" value="Unassembled WGS sequence"/>
</dbReference>
<dbReference type="Pfam" id="PF07394">
    <property type="entry name" value="DUF1501"/>
    <property type="match status" value="1"/>
</dbReference>
<dbReference type="SUPFAM" id="SSF53649">
    <property type="entry name" value="Alkaline phosphatase-like"/>
    <property type="match status" value="1"/>
</dbReference>
<protein>
    <submittedName>
        <fullName evidence="1">DUF1501 domain-containing protein</fullName>
    </submittedName>
</protein>
<dbReference type="EMBL" id="DQAY01000023">
    <property type="protein sequence ID" value="HCO22201.1"/>
    <property type="molecule type" value="Genomic_DNA"/>
</dbReference>
<accession>A0A3D3R019</accession>
<gene>
    <name evidence="1" type="ORF">DIT97_03710</name>
</gene>
<dbReference type="InterPro" id="IPR017850">
    <property type="entry name" value="Alkaline_phosphatase_core_sf"/>
</dbReference>
<dbReference type="PANTHER" id="PTHR43737">
    <property type="entry name" value="BLL7424 PROTEIN"/>
    <property type="match status" value="1"/>
</dbReference>
<dbReference type="AlphaFoldDB" id="A0A3D3R019"/>
<evidence type="ECO:0000313" key="2">
    <source>
        <dbReference type="Proteomes" id="UP000263642"/>
    </source>
</evidence>
<organism evidence="1 2">
    <name type="scientific">Gimesia maris</name>
    <dbReference type="NCBI Taxonomy" id="122"/>
    <lineage>
        <taxon>Bacteria</taxon>
        <taxon>Pseudomonadati</taxon>
        <taxon>Planctomycetota</taxon>
        <taxon>Planctomycetia</taxon>
        <taxon>Planctomycetales</taxon>
        <taxon>Planctomycetaceae</taxon>
        <taxon>Gimesia</taxon>
    </lineage>
</organism>